<accession>A0A6G0VY83</accession>
<dbReference type="Pfam" id="PF14291">
    <property type="entry name" value="DUF4371"/>
    <property type="match status" value="1"/>
</dbReference>
<comment type="caution">
    <text evidence="3">The sequence shown here is derived from an EMBL/GenBank/DDBJ whole genome shotgun (WGS) entry which is preliminary data.</text>
</comment>
<proteinExistence type="predicted"/>
<feature type="coiled-coil region" evidence="1">
    <location>
        <begin position="697"/>
        <end position="724"/>
    </location>
</feature>
<evidence type="ECO:0000256" key="1">
    <source>
        <dbReference type="SAM" id="Coils"/>
    </source>
</evidence>
<feature type="domain" description="TTF-type" evidence="2">
    <location>
        <begin position="268"/>
        <end position="380"/>
    </location>
</feature>
<protein>
    <submittedName>
        <fullName evidence="3">Zinc finger MYM-type protein 1-like</fullName>
    </submittedName>
</protein>
<dbReference type="Proteomes" id="UP000478052">
    <property type="component" value="Unassembled WGS sequence"/>
</dbReference>
<evidence type="ECO:0000313" key="4">
    <source>
        <dbReference type="Proteomes" id="UP000478052"/>
    </source>
</evidence>
<keyword evidence="1" id="KW-0175">Coiled coil</keyword>
<dbReference type="InterPro" id="IPR008906">
    <property type="entry name" value="HATC_C_dom"/>
</dbReference>
<name>A0A6G0VY83_APHCR</name>
<evidence type="ECO:0000259" key="2">
    <source>
        <dbReference type="SMART" id="SM00597"/>
    </source>
</evidence>
<feature type="non-terminal residue" evidence="3">
    <location>
        <position position="965"/>
    </location>
</feature>
<dbReference type="Pfam" id="PF05699">
    <property type="entry name" value="Dimer_Tnp_hAT"/>
    <property type="match status" value="1"/>
</dbReference>
<dbReference type="GO" id="GO:0046983">
    <property type="term" value="F:protein dimerization activity"/>
    <property type="evidence" value="ECO:0007669"/>
    <property type="project" value="InterPro"/>
</dbReference>
<dbReference type="InterPro" id="IPR025398">
    <property type="entry name" value="DUF4371"/>
</dbReference>
<organism evidence="3 4">
    <name type="scientific">Aphis craccivora</name>
    <name type="common">Cowpea aphid</name>
    <dbReference type="NCBI Taxonomy" id="307492"/>
    <lineage>
        <taxon>Eukaryota</taxon>
        <taxon>Metazoa</taxon>
        <taxon>Ecdysozoa</taxon>
        <taxon>Arthropoda</taxon>
        <taxon>Hexapoda</taxon>
        <taxon>Insecta</taxon>
        <taxon>Pterygota</taxon>
        <taxon>Neoptera</taxon>
        <taxon>Paraneoptera</taxon>
        <taxon>Hemiptera</taxon>
        <taxon>Sternorrhyncha</taxon>
        <taxon>Aphidomorpha</taxon>
        <taxon>Aphidoidea</taxon>
        <taxon>Aphididae</taxon>
        <taxon>Aphidini</taxon>
        <taxon>Aphis</taxon>
        <taxon>Aphis</taxon>
    </lineage>
</organism>
<dbReference type="OrthoDB" id="10066664at2759"/>
<dbReference type="SUPFAM" id="SSF53098">
    <property type="entry name" value="Ribonuclease H-like"/>
    <property type="match status" value="1"/>
</dbReference>
<dbReference type="PANTHER" id="PTHR45749:SF21">
    <property type="entry name" value="DUF4371 DOMAIN-CONTAINING PROTEIN"/>
    <property type="match status" value="1"/>
</dbReference>
<dbReference type="AlphaFoldDB" id="A0A6G0VY83"/>
<reference evidence="3 4" key="1">
    <citation type="submission" date="2019-08" db="EMBL/GenBank/DDBJ databases">
        <title>Whole genome of Aphis craccivora.</title>
        <authorList>
            <person name="Voronova N.V."/>
            <person name="Shulinski R.S."/>
            <person name="Bandarenka Y.V."/>
            <person name="Zhorov D.G."/>
            <person name="Warner D."/>
        </authorList>
    </citation>
    <scope>NUCLEOTIDE SEQUENCE [LARGE SCALE GENOMIC DNA]</scope>
    <source>
        <strain evidence="3">180601</strain>
        <tissue evidence="3">Whole Body</tissue>
    </source>
</reference>
<dbReference type="SMART" id="SM00597">
    <property type="entry name" value="ZnF_TTF"/>
    <property type="match status" value="1"/>
</dbReference>
<evidence type="ECO:0000313" key="3">
    <source>
        <dbReference type="EMBL" id="KAF0713913.1"/>
    </source>
</evidence>
<dbReference type="InterPro" id="IPR006580">
    <property type="entry name" value="Znf_TTF"/>
</dbReference>
<sequence>MSALTNKSRKRIKLECLDCGSSFDDDYRKKHEIKCHGGKRTKVKHFGAPDNPFETSKRNNKNIPSSVVIEDDDSYNVDNDLETVCNLVGSQNQSKNSVSIEKSLDSPIIEKNELHVDPKLPINVDIVETRQNSEKIEDEEITWLTCAGQLKLLVNEVKECDFLLDKIKTETFPNPVLFLINSVQKVRTIQNIAEIFLKNASDILTRTTSNNLTDILYDQTEYNSLINHDPGKREKIVTSSQRHYLISLGPHQPKLTSYPKNESISINKQRQFSSRWYIEFPLLEYSIEKDSAYCFVCFLFPHGPDREFSDNAWVTEGVRVWHKMKSRGKNKPGKLSEHFSCSAHKAALRDYCNFMKTSCHIDVLFDQENREKSIQIQHEREYNKQVIKILMDTARTLARQGLAFRGDSDDKNGNFIQIVELLSRHCGIIKTWLDNKPMRPYHVTYLGSKSQNEFIELLFSETRNRVIEEVKNAEIYSVLADTTPDITHQDRLAICVRYVNNNGKVKERLLEINECIDKSGFGIAKNIYDTLIRNELDPNFIAFQSYDFASSMSGQYHGAQKELSKLANHHIPYIPCQAHRINTFLEHGCNASVIILNLIGNLESLYVFFNGSTKRYGILCKKLSEIEGSLQLCNLSKTRWTARAETVKAVWTSFEVILETLQEISSSNLYDRNTKSQSLALFKKITTFDFIVSIMFMKNVLYKLKALTEKLEAKELNIIDASNLIEGTIKSLENINKDSDGLDTIIDAALIFSKKIELDPVADFNKNHRKRLIPKRVDSNPMTQSDFSLKLFYRKEFKQVLDTLINLTTEHLKITIETFKPLFNIFKMPFDKNTCSLENVASAVKLFPEMTNSAKIHDIDAIHAEVEILLNQCDEENLINIFEKAELSKSILPWANRICHLALTAPVTTASDERTFSKLKLIKNYLRSKMDDQRLNALIMLSCEKDITDSLDIDDLVHKWAKLKH</sequence>
<dbReference type="InterPro" id="IPR012337">
    <property type="entry name" value="RNaseH-like_sf"/>
</dbReference>
<dbReference type="EMBL" id="VUJU01010533">
    <property type="protein sequence ID" value="KAF0713913.1"/>
    <property type="molecule type" value="Genomic_DNA"/>
</dbReference>
<dbReference type="PANTHER" id="PTHR45749">
    <property type="match status" value="1"/>
</dbReference>
<keyword evidence="4" id="KW-1185">Reference proteome</keyword>
<gene>
    <name evidence="3" type="ORF">FWK35_00037467</name>
</gene>